<evidence type="ECO:0000256" key="3">
    <source>
        <dbReference type="ARBA" id="ARBA00006027"/>
    </source>
</evidence>
<dbReference type="FunFam" id="1.20.140.40:FF:000004">
    <property type="entry name" value="Pectinesterase"/>
    <property type="match status" value="1"/>
</dbReference>
<dbReference type="NCBIfam" id="TIGR01614">
    <property type="entry name" value="PME_inhib"/>
    <property type="match status" value="1"/>
</dbReference>
<evidence type="ECO:0000313" key="20">
    <source>
        <dbReference type="EMBL" id="KAK7831904.1"/>
    </source>
</evidence>
<dbReference type="InterPro" id="IPR006501">
    <property type="entry name" value="Pectinesterase_inhib_dom"/>
</dbReference>
<accession>A0AAW0JXV7</accession>
<sequence>MASKLFTFFTFSCFVILALFTSPSYEDTVNYSNPTRLVSAETICQSTPHPHYCKTLLPNHTANVYDHCRYSVRKSLSQSRKFLTMIDNYLKHKSTLTKSVIKALKDCRLLAGLNKDFLLSTFQIVNRTSKTLSRRKAEHIQTLLSAILTNEQTCLDGLQETASAWSINKGLTHPVLNFNTKLYSVSLALFTMGWVPKKERNTTWKPTKKQLEYVSITVNKRNLMMIGDGIDQTIITGNRSFVDSSTTFNSATFVVVAPGFVAVNITFRNTAGAIKYQAVTVRNGADMSTFYSCSFEAYQDTLYTHSLRQFYRECDIYGTVDFIFGNAAHKVELIRIKIQVFRFIIVLLELLMSWLGAILLFRRTWEGHGRITTIYMETFMDRLINPSGWIAWKGDFALSTLHYVEYNNTGPGSNTTNRVSWPTYPVINNATEAANFTVANFLLGDDWLPQTGVPYNGGLI</sequence>
<dbReference type="InterPro" id="IPR011050">
    <property type="entry name" value="Pectin_lyase_fold/virulence"/>
</dbReference>
<dbReference type="EC" id="3.1.1.11" evidence="5 17"/>
<keyword evidence="7" id="KW-0964">Secreted</keyword>
<dbReference type="GO" id="GO:0042545">
    <property type="term" value="P:cell wall modification"/>
    <property type="evidence" value="ECO:0007669"/>
    <property type="project" value="UniProtKB-UniRule"/>
</dbReference>
<dbReference type="PROSITE" id="PS00503">
    <property type="entry name" value="PECTINESTERASE_2"/>
    <property type="match status" value="1"/>
</dbReference>
<reference evidence="20 21" key="1">
    <citation type="journal article" date="2018" name="Sci. Data">
        <title>The draft genome sequence of cork oak.</title>
        <authorList>
            <person name="Ramos A.M."/>
            <person name="Usie A."/>
            <person name="Barbosa P."/>
            <person name="Barros P.M."/>
            <person name="Capote T."/>
            <person name="Chaves I."/>
            <person name="Simoes F."/>
            <person name="Abreu I."/>
            <person name="Carrasquinho I."/>
            <person name="Faro C."/>
            <person name="Guimaraes J.B."/>
            <person name="Mendonca D."/>
            <person name="Nobrega F."/>
            <person name="Rodrigues L."/>
            <person name="Saibo N.J.M."/>
            <person name="Varela M.C."/>
            <person name="Egas C."/>
            <person name="Matos J."/>
            <person name="Miguel C.M."/>
            <person name="Oliveira M.M."/>
            <person name="Ricardo C.P."/>
            <person name="Goncalves S."/>
        </authorList>
    </citation>
    <scope>NUCLEOTIDE SEQUENCE [LARGE SCALE GENOMIC DNA]</scope>
    <source>
        <strain evidence="21">cv. HL8</strain>
    </source>
</reference>
<dbReference type="Pfam" id="PF01095">
    <property type="entry name" value="Pectinesterase"/>
    <property type="match status" value="2"/>
</dbReference>
<protein>
    <recommendedName>
        <fullName evidence="5 17">Pectinesterase</fullName>
        <ecNumber evidence="5 17">3.1.1.11</ecNumber>
    </recommendedName>
</protein>
<comment type="function">
    <text evidence="15">Acts in the modification of cell walls via demethylesterification of cell wall pectin.</text>
</comment>
<dbReference type="InterPro" id="IPR035513">
    <property type="entry name" value="Invertase/methylesterase_inhib"/>
</dbReference>
<keyword evidence="18" id="KW-0812">Transmembrane</keyword>
<dbReference type="PANTHER" id="PTHR31707">
    <property type="entry name" value="PECTINESTERASE"/>
    <property type="match status" value="1"/>
</dbReference>
<dbReference type="AlphaFoldDB" id="A0AAW0JXV7"/>
<feature type="signal peptide" evidence="17">
    <location>
        <begin position="1"/>
        <end position="26"/>
    </location>
</feature>
<dbReference type="GO" id="GO:0030599">
    <property type="term" value="F:pectinesterase activity"/>
    <property type="evidence" value="ECO:0007669"/>
    <property type="project" value="UniProtKB-UniRule"/>
</dbReference>
<dbReference type="InterPro" id="IPR012334">
    <property type="entry name" value="Pectin_lyas_fold"/>
</dbReference>
<feature type="domain" description="Pectinesterase inhibitor" evidence="19">
    <location>
        <begin position="33"/>
        <end position="189"/>
    </location>
</feature>
<dbReference type="CDD" id="cd15798">
    <property type="entry name" value="PMEI-like_3"/>
    <property type="match status" value="1"/>
</dbReference>
<dbReference type="GO" id="GO:0004857">
    <property type="term" value="F:enzyme inhibitor activity"/>
    <property type="evidence" value="ECO:0007669"/>
    <property type="project" value="InterPro"/>
</dbReference>
<gene>
    <name evidence="20" type="primary">PME7_3</name>
    <name evidence="20" type="ORF">CFP56_026992</name>
</gene>
<feature type="active site" evidence="16">
    <location>
        <position position="321"/>
    </location>
</feature>
<dbReference type="Proteomes" id="UP000237347">
    <property type="component" value="Unassembled WGS sequence"/>
</dbReference>
<dbReference type="Pfam" id="PF04043">
    <property type="entry name" value="PMEI"/>
    <property type="match status" value="1"/>
</dbReference>
<dbReference type="SUPFAM" id="SSF51126">
    <property type="entry name" value="Pectin lyase-like"/>
    <property type="match status" value="1"/>
</dbReference>
<keyword evidence="12" id="KW-0325">Glycoprotein</keyword>
<comment type="similarity">
    <text evidence="3">In the N-terminal section; belongs to the PMEI family.</text>
</comment>
<evidence type="ECO:0000259" key="19">
    <source>
        <dbReference type="SMART" id="SM00856"/>
    </source>
</evidence>
<dbReference type="Gene3D" id="2.160.20.10">
    <property type="entry name" value="Single-stranded right-handed beta-helix, Pectin lyase-like"/>
    <property type="match status" value="2"/>
</dbReference>
<evidence type="ECO:0000256" key="7">
    <source>
        <dbReference type="ARBA" id="ARBA00022525"/>
    </source>
</evidence>
<keyword evidence="9 17" id="KW-0378">Hydrolase</keyword>
<comment type="caution">
    <text evidence="20">The sequence shown here is derived from an EMBL/GenBank/DDBJ whole genome shotgun (WGS) entry which is preliminary data.</text>
</comment>
<comment type="pathway">
    <text evidence="2 17">Glycan metabolism; pectin degradation; 2-dehydro-3-deoxy-D-gluconate from pectin: step 1/5.</text>
</comment>
<evidence type="ECO:0000256" key="12">
    <source>
        <dbReference type="ARBA" id="ARBA00023180"/>
    </source>
</evidence>
<keyword evidence="10 17" id="KW-0063">Aspartyl esterase</keyword>
<evidence type="ECO:0000256" key="10">
    <source>
        <dbReference type="ARBA" id="ARBA00023085"/>
    </source>
</evidence>
<keyword evidence="18" id="KW-0472">Membrane</keyword>
<keyword evidence="21" id="KW-1185">Reference proteome</keyword>
<keyword evidence="8 17" id="KW-0732">Signal</keyword>
<keyword evidence="11" id="KW-1015">Disulfide bond</keyword>
<dbReference type="EMBL" id="PKMF04000435">
    <property type="protein sequence ID" value="KAK7831904.1"/>
    <property type="molecule type" value="Genomic_DNA"/>
</dbReference>
<evidence type="ECO:0000256" key="8">
    <source>
        <dbReference type="ARBA" id="ARBA00022729"/>
    </source>
</evidence>
<name>A0AAW0JXV7_QUESU</name>
<keyword evidence="18" id="KW-1133">Transmembrane helix</keyword>
<evidence type="ECO:0000256" key="4">
    <source>
        <dbReference type="ARBA" id="ARBA00007786"/>
    </source>
</evidence>
<evidence type="ECO:0000256" key="14">
    <source>
        <dbReference type="ARBA" id="ARBA00047928"/>
    </source>
</evidence>
<evidence type="ECO:0000256" key="13">
    <source>
        <dbReference type="ARBA" id="ARBA00023316"/>
    </source>
</evidence>
<feature type="chain" id="PRO_5043106623" description="Pectinesterase" evidence="17">
    <location>
        <begin position="27"/>
        <end position="460"/>
    </location>
</feature>
<evidence type="ECO:0000256" key="1">
    <source>
        <dbReference type="ARBA" id="ARBA00004191"/>
    </source>
</evidence>
<evidence type="ECO:0000256" key="6">
    <source>
        <dbReference type="ARBA" id="ARBA00022512"/>
    </source>
</evidence>
<proteinExistence type="inferred from homology"/>
<evidence type="ECO:0000313" key="21">
    <source>
        <dbReference type="Proteomes" id="UP000237347"/>
    </source>
</evidence>
<dbReference type="GO" id="GO:0045490">
    <property type="term" value="P:pectin catabolic process"/>
    <property type="evidence" value="ECO:0007669"/>
    <property type="project" value="UniProtKB-UniRule"/>
</dbReference>
<evidence type="ECO:0000256" key="11">
    <source>
        <dbReference type="ARBA" id="ARBA00023157"/>
    </source>
</evidence>
<organism evidence="20 21">
    <name type="scientific">Quercus suber</name>
    <name type="common">Cork oak</name>
    <dbReference type="NCBI Taxonomy" id="58331"/>
    <lineage>
        <taxon>Eukaryota</taxon>
        <taxon>Viridiplantae</taxon>
        <taxon>Streptophyta</taxon>
        <taxon>Embryophyta</taxon>
        <taxon>Tracheophyta</taxon>
        <taxon>Spermatophyta</taxon>
        <taxon>Magnoliopsida</taxon>
        <taxon>eudicotyledons</taxon>
        <taxon>Gunneridae</taxon>
        <taxon>Pentapetalae</taxon>
        <taxon>rosids</taxon>
        <taxon>fabids</taxon>
        <taxon>Fagales</taxon>
        <taxon>Fagaceae</taxon>
        <taxon>Quercus</taxon>
    </lineage>
</organism>
<feature type="transmembrane region" description="Helical" evidence="18">
    <location>
        <begin position="340"/>
        <end position="361"/>
    </location>
</feature>
<evidence type="ECO:0000256" key="15">
    <source>
        <dbReference type="ARBA" id="ARBA00057335"/>
    </source>
</evidence>
<keyword evidence="6" id="KW-0134">Cell wall</keyword>
<dbReference type="SUPFAM" id="SSF101148">
    <property type="entry name" value="Plant invertase/pectin methylesterase inhibitor"/>
    <property type="match status" value="1"/>
</dbReference>
<comment type="subcellular location">
    <subcellularLocation>
        <location evidence="1">Secreted</location>
        <location evidence="1">Cell wall</location>
    </subcellularLocation>
</comment>
<evidence type="ECO:0000256" key="5">
    <source>
        <dbReference type="ARBA" id="ARBA00013229"/>
    </source>
</evidence>
<dbReference type="InterPro" id="IPR000070">
    <property type="entry name" value="Pectinesterase_cat"/>
</dbReference>
<evidence type="ECO:0000256" key="9">
    <source>
        <dbReference type="ARBA" id="ARBA00022801"/>
    </source>
</evidence>
<comment type="catalytic activity">
    <reaction evidence="14 17">
        <text>[(1-&gt;4)-alpha-D-galacturonosyl methyl ester](n) + n H2O = [(1-&gt;4)-alpha-D-galacturonosyl](n) + n methanol + n H(+)</text>
        <dbReference type="Rhea" id="RHEA:22380"/>
        <dbReference type="Rhea" id="RHEA-COMP:14570"/>
        <dbReference type="Rhea" id="RHEA-COMP:14573"/>
        <dbReference type="ChEBI" id="CHEBI:15377"/>
        <dbReference type="ChEBI" id="CHEBI:15378"/>
        <dbReference type="ChEBI" id="CHEBI:17790"/>
        <dbReference type="ChEBI" id="CHEBI:140522"/>
        <dbReference type="ChEBI" id="CHEBI:140523"/>
        <dbReference type="EC" id="3.1.1.11"/>
    </reaction>
</comment>
<evidence type="ECO:0000256" key="16">
    <source>
        <dbReference type="PROSITE-ProRule" id="PRU10040"/>
    </source>
</evidence>
<dbReference type="Gene3D" id="1.20.140.40">
    <property type="entry name" value="Invertase/pectin methylesterase inhibitor family protein"/>
    <property type="match status" value="1"/>
</dbReference>
<comment type="similarity">
    <text evidence="4">In the C-terminal section; belongs to the pectinesterase family.</text>
</comment>
<evidence type="ECO:0000256" key="18">
    <source>
        <dbReference type="SAM" id="Phobius"/>
    </source>
</evidence>
<evidence type="ECO:0000256" key="2">
    <source>
        <dbReference type="ARBA" id="ARBA00005184"/>
    </source>
</evidence>
<dbReference type="InterPro" id="IPR033131">
    <property type="entry name" value="Pectinesterase_Asp_AS"/>
</dbReference>
<evidence type="ECO:0000256" key="17">
    <source>
        <dbReference type="RuleBase" id="RU000589"/>
    </source>
</evidence>
<keyword evidence="13" id="KW-0961">Cell wall biogenesis/degradation</keyword>
<dbReference type="SMART" id="SM00856">
    <property type="entry name" value="PMEI"/>
    <property type="match status" value="1"/>
</dbReference>